<dbReference type="PANTHER" id="PTHR47200:SF2">
    <property type="entry name" value="THYLAKOID LUMENAL 15 KDA PROTEIN 1, CHLOROPLASTIC"/>
    <property type="match status" value="1"/>
</dbReference>
<dbReference type="Proteomes" id="UP000198924">
    <property type="component" value="Unassembled WGS sequence"/>
</dbReference>
<dbReference type="RefSeq" id="WP_177207272.1">
    <property type="nucleotide sequence ID" value="NZ_FOSH01000006.1"/>
</dbReference>
<keyword evidence="2" id="KW-1133">Transmembrane helix</keyword>
<dbReference type="PANTHER" id="PTHR47200">
    <property type="entry name" value="THYLAKOID LUMENAL 15 KDA PROTEIN 1, CHLOROPLASTIC"/>
    <property type="match status" value="1"/>
</dbReference>
<dbReference type="Gene3D" id="2.160.20.80">
    <property type="entry name" value="E3 ubiquitin-protein ligase SopA"/>
    <property type="match status" value="1"/>
</dbReference>
<dbReference type="AlphaFoldDB" id="A0A1I3XHR6"/>
<dbReference type="EMBL" id="FOSH01000006">
    <property type="protein sequence ID" value="SFK19052.1"/>
    <property type="molecule type" value="Genomic_DNA"/>
</dbReference>
<keyword evidence="2" id="KW-0472">Membrane</keyword>
<gene>
    <name evidence="3" type="ORF">SAMN04488079_10674</name>
</gene>
<dbReference type="Pfam" id="PF00805">
    <property type="entry name" value="Pentapeptide"/>
    <property type="match status" value="3"/>
</dbReference>
<proteinExistence type="predicted"/>
<evidence type="ECO:0000256" key="1">
    <source>
        <dbReference type="SAM" id="MobiDB-lite"/>
    </source>
</evidence>
<accession>A0A1I3XHR6</accession>
<dbReference type="InterPro" id="IPR044213">
    <property type="entry name" value="At2g44920-like"/>
</dbReference>
<name>A0A1I3XHR6_9GAMM</name>
<dbReference type="STRING" id="45496.SAMN04488079_10674"/>
<evidence type="ECO:0000313" key="4">
    <source>
        <dbReference type="Proteomes" id="UP000198924"/>
    </source>
</evidence>
<protein>
    <submittedName>
        <fullName evidence="3">Pentapeptide repeat-containing protein</fullName>
    </submittedName>
</protein>
<keyword evidence="2" id="KW-0812">Transmembrane</keyword>
<evidence type="ECO:0000256" key="2">
    <source>
        <dbReference type="SAM" id="Phobius"/>
    </source>
</evidence>
<reference evidence="4" key="1">
    <citation type="submission" date="2016-10" db="EMBL/GenBank/DDBJ databases">
        <authorList>
            <person name="Varghese N."/>
            <person name="Submissions S."/>
        </authorList>
    </citation>
    <scope>NUCLEOTIDE SEQUENCE [LARGE SCALE GENOMIC DNA]</scope>
    <source>
        <strain evidence="4">DSM 11578</strain>
    </source>
</reference>
<dbReference type="SUPFAM" id="SSF141571">
    <property type="entry name" value="Pentapeptide repeat-like"/>
    <property type="match status" value="1"/>
</dbReference>
<feature type="region of interest" description="Disordered" evidence="1">
    <location>
        <begin position="79"/>
        <end position="99"/>
    </location>
</feature>
<organism evidence="3 4">
    <name type="scientific">Methylophaga sulfidovorans</name>
    <dbReference type="NCBI Taxonomy" id="45496"/>
    <lineage>
        <taxon>Bacteria</taxon>
        <taxon>Pseudomonadati</taxon>
        <taxon>Pseudomonadota</taxon>
        <taxon>Gammaproteobacteria</taxon>
        <taxon>Thiotrichales</taxon>
        <taxon>Piscirickettsiaceae</taxon>
        <taxon>Methylophaga</taxon>
    </lineage>
</organism>
<feature type="transmembrane region" description="Helical" evidence="2">
    <location>
        <begin position="127"/>
        <end position="146"/>
    </location>
</feature>
<sequence>MKHKNGQWYIHKQGKISGPFTASVISNHLKVGRLALEDEVSRDRRHWHSFADSVDFATPPAKDQPVKGYLDERTGLDRRNTTDTEVDESVLQQRKGERREEEAEIELKRRYLRRILMHRYLNRNQKIFWPSVSILIVLAIVSILAIEFPTPLPTPQSDCQSPATPKANWNNCQLSGQNLTNTNLSMALMRGSNLSNTNLMNSDLSGADLAYSDLRKANLSYALLTNADLKGANLRDADLGDADLSYADLSYADLTRANINGANLEGVKLDSAIWINGTICGKDSVGECRQSVQ</sequence>
<evidence type="ECO:0000313" key="3">
    <source>
        <dbReference type="EMBL" id="SFK19052.1"/>
    </source>
</evidence>
<dbReference type="InterPro" id="IPR001646">
    <property type="entry name" value="5peptide_repeat"/>
</dbReference>
<keyword evidence="4" id="KW-1185">Reference proteome</keyword>